<sequence length="303" mass="32768">MNRRLSAYILLLIVSIIWGVAGPVIKFTLGNFPPLIFLTYRFALSAVVALIAFGFHRPRLPKKTGETVNVFIYGLLTSTVSLGLLFLGFDKTTALTGTLLSAAGPVFVAIAGVFFLHERVTKYERVGLSIAFIGTVVTIVEPIFDGNRGAFVTSIEGNLLVVTSLLVGVVLAVQGKLILRNHTSPSALTHISFLIGCITIAPIALYYHSLPEIISTIVTAPLSAHLGIWFMALLSGTLAYTLWHKGQKAIEISEVSVFTYLYPIWATPLAIFWLGETITPGFIAGAVVIALGVVIAERKKRQN</sequence>
<feature type="transmembrane region" description="Helical" evidence="6">
    <location>
        <begin position="128"/>
        <end position="144"/>
    </location>
</feature>
<evidence type="ECO:0000259" key="7">
    <source>
        <dbReference type="Pfam" id="PF00892"/>
    </source>
</evidence>
<evidence type="ECO:0000313" key="9">
    <source>
        <dbReference type="Proteomes" id="UP000178461"/>
    </source>
</evidence>
<feature type="transmembrane region" description="Helical" evidence="6">
    <location>
        <begin position="95"/>
        <end position="116"/>
    </location>
</feature>
<dbReference type="InterPro" id="IPR050638">
    <property type="entry name" value="AA-Vitamin_Transporters"/>
</dbReference>
<dbReference type="Proteomes" id="UP000178461">
    <property type="component" value="Unassembled WGS sequence"/>
</dbReference>
<dbReference type="InterPro" id="IPR000620">
    <property type="entry name" value="EamA_dom"/>
</dbReference>
<evidence type="ECO:0000256" key="5">
    <source>
        <dbReference type="ARBA" id="ARBA00023136"/>
    </source>
</evidence>
<feature type="transmembrane region" description="Helical" evidence="6">
    <location>
        <begin position="67"/>
        <end position="89"/>
    </location>
</feature>
<keyword evidence="4 6" id="KW-1133">Transmembrane helix</keyword>
<dbReference type="SUPFAM" id="SSF103481">
    <property type="entry name" value="Multidrug resistance efflux transporter EmrE"/>
    <property type="match status" value="2"/>
</dbReference>
<keyword evidence="5 6" id="KW-0472">Membrane</keyword>
<evidence type="ECO:0000313" key="8">
    <source>
        <dbReference type="EMBL" id="OGG29611.1"/>
    </source>
</evidence>
<feature type="domain" description="EamA" evidence="7">
    <location>
        <begin position="6"/>
        <end position="139"/>
    </location>
</feature>
<evidence type="ECO:0000256" key="2">
    <source>
        <dbReference type="ARBA" id="ARBA00007362"/>
    </source>
</evidence>
<feature type="transmembrane region" description="Helical" evidence="6">
    <location>
        <begin position="255"/>
        <end position="274"/>
    </location>
</feature>
<keyword evidence="3 6" id="KW-0812">Transmembrane</keyword>
<dbReference type="EMBL" id="MFJW01000019">
    <property type="protein sequence ID" value="OGG29611.1"/>
    <property type="molecule type" value="Genomic_DNA"/>
</dbReference>
<dbReference type="InterPro" id="IPR037185">
    <property type="entry name" value="EmrE-like"/>
</dbReference>
<feature type="transmembrane region" description="Helical" evidence="6">
    <location>
        <begin position="159"/>
        <end position="179"/>
    </location>
</feature>
<name>A0A1F6AY60_9BACT</name>
<evidence type="ECO:0000256" key="1">
    <source>
        <dbReference type="ARBA" id="ARBA00004141"/>
    </source>
</evidence>
<dbReference type="PANTHER" id="PTHR32322:SF2">
    <property type="entry name" value="EAMA DOMAIN-CONTAINING PROTEIN"/>
    <property type="match status" value="1"/>
</dbReference>
<protein>
    <recommendedName>
        <fullName evidence="7">EamA domain-containing protein</fullName>
    </recommendedName>
</protein>
<comment type="caution">
    <text evidence="8">The sequence shown here is derived from an EMBL/GenBank/DDBJ whole genome shotgun (WGS) entry which is preliminary data.</text>
</comment>
<organism evidence="8 9">
    <name type="scientific">Candidatus Gottesmanbacteria bacterium RIFCSPLOWO2_01_FULL_46_21</name>
    <dbReference type="NCBI Taxonomy" id="1798393"/>
    <lineage>
        <taxon>Bacteria</taxon>
        <taxon>Candidatus Gottesmaniibacteriota</taxon>
    </lineage>
</organism>
<comment type="subcellular location">
    <subcellularLocation>
        <location evidence="1">Membrane</location>
        <topology evidence="1">Multi-pass membrane protein</topology>
    </subcellularLocation>
</comment>
<dbReference type="PANTHER" id="PTHR32322">
    <property type="entry name" value="INNER MEMBRANE TRANSPORTER"/>
    <property type="match status" value="1"/>
</dbReference>
<proteinExistence type="inferred from homology"/>
<gene>
    <name evidence="8" type="ORF">A2971_01050</name>
</gene>
<accession>A0A1F6AY60</accession>
<evidence type="ECO:0000256" key="4">
    <source>
        <dbReference type="ARBA" id="ARBA00022989"/>
    </source>
</evidence>
<dbReference type="AlphaFoldDB" id="A0A1F6AY60"/>
<feature type="transmembrane region" description="Helical" evidence="6">
    <location>
        <begin position="222"/>
        <end position="243"/>
    </location>
</feature>
<feature type="transmembrane region" description="Helical" evidence="6">
    <location>
        <begin position="280"/>
        <end position="296"/>
    </location>
</feature>
<evidence type="ECO:0000256" key="3">
    <source>
        <dbReference type="ARBA" id="ARBA00022692"/>
    </source>
</evidence>
<dbReference type="Pfam" id="PF00892">
    <property type="entry name" value="EamA"/>
    <property type="match status" value="2"/>
</dbReference>
<feature type="domain" description="EamA" evidence="7">
    <location>
        <begin position="157"/>
        <end position="295"/>
    </location>
</feature>
<reference evidence="8 9" key="1">
    <citation type="journal article" date="2016" name="Nat. Commun.">
        <title>Thousands of microbial genomes shed light on interconnected biogeochemical processes in an aquifer system.</title>
        <authorList>
            <person name="Anantharaman K."/>
            <person name="Brown C.T."/>
            <person name="Hug L.A."/>
            <person name="Sharon I."/>
            <person name="Castelle C.J."/>
            <person name="Probst A.J."/>
            <person name="Thomas B.C."/>
            <person name="Singh A."/>
            <person name="Wilkins M.J."/>
            <person name="Karaoz U."/>
            <person name="Brodie E.L."/>
            <person name="Williams K.H."/>
            <person name="Hubbard S.S."/>
            <person name="Banfield J.F."/>
        </authorList>
    </citation>
    <scope>NUCLEOTIDE SEQUENCE [LARGE SCALE GENOMIC DNA]</scope>
</reference>
<comment type="similarity">
    <text evidence="2">Belongs to the EamA transporter family.</text>
</comment>
<evidence type="ECO:0000256" key="6">
    <source>
        <dbReference type="SAM" id="Phobius"/>
    </source>
</evidence>
<feature type="transmembrane region" description="Helical" evidence="6">
    <location>
        <begin position="191"/>
        <end position="210"/>
    </location>
</feature>
<feature type="transmembrane region" description="Helical" evidence="6">
    <location>
        <begin position="35"/>
        <end position="55"/>
    </location>
</feature>
<dbReference type="GO" id="GO:0016020">
    <property type="term" value="C:membrane"/>
    <property type="evidence" value="ECO:0007669"/>
    <property type="project" value="UniProtKB-SubCell"/>
</dbReference>
<feature type="transmembrane region" description="Helical" evidence="6">
    <location>
        <begin position="7"/>
        <end position="29"/>
    </location>
</feature>